<comment type="caution">
    <text evidence="2">The sequence shown here is derived from an EMBL/GenBank/DDBJ whole genome shotgun (WGS) entry which is preliminary data.</text>
</comment>
<sequence length="75" mass="8224">MSVTCAYRKPGDGVPRSHCRQKAGAAEAWSRTNDTEHLGVLKPEREKVRGEPFSPGREETRTENGTEGGVLTRNA</sequence>
<evidence type="ECO:0000313" key="3">
    <source>
        <dbReference type="Proteomes" id="UP001066276"/>
    </source>
</evidence>
<name>A0AAV7SDR7_PLEWA</name>
<protein>
    <submittedName>
        <fullName evidence="2">Uncharacterized protein</fullName>
    </submittedName>
</protein>
<evidence type="ECO:0000256" key="1">
    <source>
        <dbReference type="SAM" id="MobiDB-lite"/>
    </source>
</evidence>
<proteinExistence type="predicted"/>
<keyword evidence="3" id="KW-1185">Reference proteome</keyword>
<accession>A0AAV7SDR7</accession>
<feature type="region of interest" description="Disordered" evidence="1">
    <location>
        <begin position="44"/>
        <end position="75"/>
    </location>
</feature>
<dbReference type="Proteomes" id="UP001066276">
    <property type="component" value="Chromosome 4_2"/>
</dbReference>
<feature type="compositionally biased region" description="Basic and acidic residues" evidence="1">
    <location>
        <begin position="44"/>
        <end position="64"/>
    </location>
</feature>
<organism evidence="2 3">
    <name type="scientific">Pleurodeles waltl</name>
    <name type="common">Iberian ribbed newt</name>
    <dbReference type="NCBI Taxonomy" id="8319"/>
    <lineage>
        <taxon>Eukaryota</taxon>
        <taxon>Metazoa</taxon>
        <taxon>Chordata</taxon>
        <taxon>Craniata</taxon>
        <taxon>Vertebrata</taxon>
        <taxon>Euteleostomi</taxon>
        <taxon>Amphibia</taxon>
        <taxon>Batrachia</taxon>
        <taxon>Caudata</taxon>
        <taxon>Salamandroidea</taxon>
        <taxon>Salamandridae</taxon>
        <taxon>Pleurodelinae</taxon>
        <taxon>Pleurodeles</taxon>
    </lineage>
</organism>
<dbReference type="AlphaFoldDB" id="A0AAV7SDR7"/>
<evidence type="ECO:0000313" key="2">
    <source>
        <dbReference type="EMBL" id="KAJ1163021.1"/>
    </source>
</evidence>
<gene>
    <name evidence="2" type="ORF">NDU88_003484</name>
</gene>
<dbReference type="EMBL" id="JANPWB010000008">
    <property type="protein sequence ID" value="KAJ1163021.1"/>
    <property type="molecule type" value="Genomic_DNA"/>
</dbReference>
<reference evidence="2" key="1">
    <citation type="journal article" date="2022" name="bioRxiv">
        <title>Sequencing and chromosome-scale assembly of the giantPleurodeles waltlgenome.</title>
        <authorList>
            <person name="Brown T."/>
            <person name="Elewa A."/>
            <person name="Iarovenko S."/>
            <person name="Subramanian E."/>
            <person name="Araus A.J."/>
            <person name="Petzold A."/>
            <person name="Susuki M."/>
            <person name="Suzuki K.-i.T."/>
            <person name="Hayashi T."/>
            <person name="Toyoda A."/>
            <person name="Oliveira C."/>
            <person name="Osipova E."/>
            <person name="Leigh N.D."/>
            <person name="Simon A."/>
            <person name="Yun M.H."/>
        </authorList>
    </citation>
    <scope>NUCLEOTIDE SEQUENCE</scope>
    <source>
        <strain evidence="2">20211129_DDA</strain>
        <tissue evidence="2">Liver</tissue>
    </source>
</reference>